<sequence>MPWWVGSQPLCGEASGQQKSLNVYQLNGGNPLLYATRQILHDSNQRSGALGPESTIPGKGSSQTTKFTILPDNKDSRNGLKTQGLSASISLAPEYQGYYRPGLSQPTLPSNYPYVDQNSGSYAHFGAQTAGRMLLPNNMVNREPMYVNAKQYHGILRRRQARAKAEMMNQHIKVRKPYLHESRHLHAMRRPRGCGGRFLNKEKERDAQVGKVTGKAKEAALPAYGSPSSELLQSDSGNVYSASGGSSFCGSEVTSLYTREDIDRYHTIDHLRPPAFHHPLPPAMNGEHGVGISANWGTAAANGCCDLLKV</sequence>
<dbReference type="PROSITE" id="PS51152">
    <property type="entry name" value="NFYA_HAP2_2"/>
    <property type="match status" value="1"/>
</dbReference>
<keyword evidence="4" id="KW-0010">Activator</keyword>
<dbReference type="InterPro" id="IPR001289">
    <property type="entry name" value="NFYA"/>
</dbReference>
<evidence type="ECO:0000256" key="4">
    <source>
        <dbReference type="ARBA" id="ARBA00023159"/>
    </source>
</evidence>
<dbReference type="GO" id="GO:0003677">
    <property type="term" value="F:DNA binding"/>
    <property type="evidence" value="ECO:0007669"/>
    <property type="project" value="UniProtKB-KW"/>
</dbReference>
<dbReference type="PANTHER" id="PTHR12632">
    <property type="entry name" value="TRANSCRIPTION FACTOR NF-Y ALPHA-RELATED"/>
    <property type="match status" value="1"/>
</dbReference>
<evidence type="ECO:0000256" key="8">
    <source>
        <dbReference type="RuleBase" id="RU367155"/>
    </source>
</evidence>
<keyword evidence="5 8" id="KW-0804">Transcription</keyword>
<dbReference type="GO" id="GO:0003700">
    <property type="term" value="F:DNA-binding transcription factor activity"/>
    <property type="evidence" value="ECO:0007669"/>
    <property type="project" value="UniProtKB-UniRule"/>
</dbReference>
<evidence type="ECO:0000256" key="7">
    <source>
        <dbReference type="ARBA" id="ARBA00025911"/>
    </source>
</evidence>
<reference evidence="9" key="2">
    <citation type="journal article" date="2022" name="Hortic Res">
        <title>The genome of Dioscorea zingiberensis sheds light on the biosynthesis, origin and evolution of the medicinally important diosgenin saponins.</title>
        <authorList>
            <person name="Li Y."/>
            <person name="Tan C."/>
            <person name="Li Z."/>
            <person name="Guo J."/>
            <person name="Li S."/>
            <person name="Chen X."/>
            <person name="Wang C."/>
            <person name="Dai X."/>
            <person name="Yang H."/>
            <person name="Song W."/>
            <person name="Hou L."/>
            <person name="Xu J."/>
            <person name="Tong Z."/>
            <person name="Xu A."/>
            <person name="Yuan X."/>
            <person name="Wang W."/>
            <person name="Yang Q."/>
            <person name="Chen L."/>
            <person name="Sun Z."/>
            <person name="Wang K."/>
            <person name="Pan B."/>
            <person name="Chen J."/>
            <person name="Bao Y."/>
            <person name="Liu F."/>
            <person name="Qi X."/>
            <person name="Gang D.R."/>
            <person name="Wen J."/>
            <person name="Li J."/>
        </authorList>
    </citation>
    <scope>NUCLEOTIDE SEQUENCE</scope>
    <source>
        <strain evidence="9">Dzin_1.0</strain>
    </source>
</reference>
<evidence type="ECO:0000256" key="5">
    <source>
        <dbReference type="ARBA" id="ARBA00023163"/>
    </source>
</evidence>
<evidence type="ECO:0000256" key="6">
    <source>
        <dbReference type="ARBA" id="ARBA00023242"/>
    </source>
</evidence>
<dbReference type="PROSITE" id="PS00686">
    <property type="entry name" value="NFYA_HAP2_1"/>
    <property type="match status" value="1"/>
</dbReference>
<protein>
    <recommendedName>
        <fullName evidence="8">Nuclear transcription factor Y subunit</fullName>
    </recommendedName>
</protein>
<gene>
    <name evidence="9" type="ORF">J5N97_027471</name>
</gene>
<dbReference type="PRINTS" id="PR00616">
    <property type="entry name" value="CCAATSUBUNTB"/>
</dbReference>
<dbReference type="InterPro" id="IPR018362">
    <property type="entry name" value="CCAAT-binding_factor_CS"/>
</dbReference>
<evidence type="ECO:0000313" key="9">
    <source>
        <dbReference type="EMBL" id="KAJ0966333.1"/>
    </source>
</evidence>
<evidence type="ECO:0000256" key="1">
    <source>
        <dbReference type="ARBA" id="ARBA00004123"/>
    </source>
</evidence>
<comment type="subcellular location">
    <subcellularLocation>
        <location evidence="1 8">Nucleus</location>
    </subcellularLocation>
</comment>
<comment type="similarity">
    <text evidence="8">Belongs to the NFYA/HAP2 subunit family.</text>
</comment>
<proteinExistence type="inferred from homology"/>
<dbReference type="Pfam" id="PF02045">
    <property type="entry name" value="CBFB_NFYA"/>
    <property type="match status" value="1"/>
</dbReference>
<keyword evidence="3 8" id="KW-0238">DNA-binding</keyword>
<name>A0A9D5H7Q0_9LILI</name>
<reference evidence="9" key="1">
    <citation type="submission" date="2021-03" db="EMBL/GenBank/DDBJ databases">
        <authorList>
            <person name="Li Z."/>
            <person name="Yang C."/>
        </authorList>
    </citation>
    <scope>NUCLEOTIDE SEQUENCE</scope>
    <source>
        <strain evidence="9">Dzin_1.0</strain>
        <tissue evidence="9">Leaf</tissue>
    </source>
</reference>
<comment type="caution">
    <text evidence="9">The sequence shown here is derived from an EMBL/GenBank/DDBJ whole genome shotgun (WGS) entry which is preliminary data.</text>
</comment>
<keyword evidence="2 8" id="KW-0805">Transcription regulation</keyword>
<evidence type="ECO:0000313" key="10">
    <source>
        <dbReference type="Proteomes" id="UP001085076"/>
    </source>
</evidence>
<dbReference type="OrthoDB" id="1097733at2759"/>
<dbReference type="GO" id="GO:0016602">
    <property type="term" value="C:CCAAT-binding factor complex"/>
    <property type="evidence" value="ECO:0007669"/>
    <property type="project" value="InterPro"/>
</dbReference>
<evidence type="ECO:0000256" key="2">
    <source>
        <dbReference type="ARBA" id="ARBA00023015"/>
    </source>
</evidence>
<dbReference type="Gene3D" id="6.10.250.2430">
    <property type="match status" value="1"/>
</dbReference>
<dbReference type="Proteomes" id="UP001085076">
    <property type="component" value="Miscellaneous, Linkage group lg08"/>
</dbReference>
<evidence type="ECO:0000256" key="3">
    <source>
        <dbReference type="ARBA" id="ARBA00023125"/>
    </source>
</evidence>
<keyword evidence="10" id="KW-1185">Reference proteome</keyword>
<accession>A0A9D5H7Q0</accession>
<dbReference type="AlphaFoldDB" id="A0A9D5H7Q0"/>
<keyword evidence="6 8" id="KW-0539">Nucleus</keyword>
<comment type="function">
    <text evidence="8">Component of the sequence-specific heterotrimeric transcription factor (NF-Y) which specifically recognizes a 5'-CCAAT-3' box motif found in the promoters of its target genes.</text>
</comment>
<dbReference type="EMBL" id="JAGGNH010000008">
    <property type="protein sequence ID" value="KAJ0966333.1"/>
    <property type="molecule type" value="Genomic_DNA"/>
</dbReference>
<dbReference type="SMART" id="SM00521">
    <property type="entry name" value="CBF"/>
    <property type="match status" value="1"/>
</dbReference>
<organism evidence="9 10">
    <name type="scientific">Dioscorea zingiberensis</name>
    <dbReference type="NCBI Taxonomy" id="325984"/>
    <lineage>
        <taxon>Eukaryota</taxon>
        <taxon>Viridiplantae</taxon>
        <taxon>Streptophyta</taxon>
        <taxon>Embryophyta</taxon>
        <taxon>Tracheophyta</taxon>
        <taxon>Spermatophyta</taxon>
        <taxon>Magnoliopsida</taxon>
        <taxon>Liliopsida</taxon>
        <taxon>Dioscoreales</taxon>
        <taxon>Dioscoreaceae</taxon>
        <taxon>Dioscorea</taxon>
    </lineage>
</organism>
<comment type="subunit">
    <text evidence="7">Heterotrimeric transcription factor composed of three components, NF-YA, NF-YB and NF-YC. NF-YB and NF-YC must interact and dimerize for NF-YA association and DNA binding.</text>
</comment>